<dbReference type="Proteomes" id="UP001519272">
    <property type="component" value="Unassembled WGS sequence"/>
</dbReference>
<reference evidence="1 2" key="1">
    <citation type="submission" date="2021-03" db="EMBL/GenBank/DDBJ databases">
        <title>Genomic Encyclopedia of Type Strains, Phase IV (KMG-IV): sequencing the most valuable type-strain genomes for metagenomic binning, comparative biology and taxonomic classification.</title>
        <authorList>
            <person name="Goeker M."/>
        </authorList>
    </citation>
    <scope>NUCLEOTIDE SEQUENCE [LARGE SCALE GENOMIC DNA]</scope>
    <source>
        <strain evidence="1 2">DSM 14349</strain>
    </source>
</reference>
<accession>A0ABS4FRX5</accession>
<sequence length="89" mass="10599">MYVIESNARVDLTYQEMSDIAFDIKRALMVTAETHWVTHAKDKDAFEFAEYVLEKEAERVKKIHFFSRVVGLRNDLRSDLVLMYKRIKK</sequence>
<comment type="caution">
    <text evidence="1">The sequence shown here is derived from an EMBL/GenBank/DDBJ whole genome shotgun (WGS) entry which is preliminary data.</text>
</comment>
<dbReference type="EMBL" id="JAGGKG010000007">
    <property type="protein sequence ID" value="MBP1905305.1"/>
    <property type="molecule type" value="Genomic_DNA"/>
</dbReference>
<dbReference type="RefSeq" id="WP_210088931.1">
    <property type="nucleotide sequence ID" value="NZ_JAGGKG010000007.1"/>
</dbReference>
<name>A0ABS4FRX5_9BACL</name>
<gene>
    <name evidence="1" type="ORF">J2Z32_001933</name>
</gene>
<protein>
    <submittedName>
        <fullName evidence="1">GTP1/Obg family GTP-binding protein</fullName>
    </submittedName>
</protein>
<keyword evidence="2" id="KW-1185">Reference proteome</keyword>
<organism evidence="1 2">
    <name type="scientific">Paenibacillus turicensis</name>
    <dbReference type="NCBI Taxonomy" id="160487"/>
    <lineage>
        <taxon>Bacteria</taxon>
        <taxon>Bacillati</taxon>
        <taxon>Bacillota</taxon>
        <taxon>Bacilli</taxon>
        <taxon>Bacillales</taxon>
        <taxon>Paenibacillaceae</taxon>
        <taxon>Paenibacillus</taxon>
    </lineage>
</organism>
<evidence type="ECO:0000313" key="1">
    <source>
        <dbReference type="EMBL" id="MBP1905305.1"/>
    </source>
</evidence>
<proteinExistence type="predicted"/>
<evidence type="ECO:0000313" key="2">
    <source>
        <dbReference type="Proteomes" id="UP001519272"/>
    </source>
</evidence>